<comment type="cofactor">
    <cofactor evidence="1">
        <name>Mg(2+)</name>
        <dbReference type="ChEBI" id="CHEBI:18420"/>
    </cofactor>
</comment>
<dbReference type="GO" id="GO:0046872">
    <property type="term" value="F:metal ion binding"/>
    <property type="evidence" value="ECO:0007669"/>
    <property type="project" value="UniProtKB-KW"/>
</dbReference>
<evidence type="ECO:0000256" key="4">
    <source>
        <dbReference type="ARBA" id="ARBA00022842"/>
    </source>
</evidence>
<evidence type="ECO:0000256" key="1">
    <source>
        <dbReference type="ARBA" id="ARBA00001946"/>
    </source>
</evidence>
<keyword evidence="3 5" id="KW-0378">Hydrolase</keyword>
<dbReference type="PRINTS" id="PR00413">
    <property type="entry name" value="HADHALOGNASE"/>
</dbReference>
<dbReference type="GO" id="GO:0016791">
    <property type="term" value="F:phosphatase activity"/>
    <property type="evidence" value="ECO:0007669"/>
    <property type="project" value="TreeGrafter"/>
</dbReference>
<dbReference type="PROSITE" id="PS01228">
    <property type="entry name" value="COF_1"/>
    <property type="match status" value="1"/>
</dbReference>
<dbReference type="InterPro" id="IPR006439">
    <property type="entry name" value="HAD-SF_hydro_IA"/>
</dbReference>
<name>A0A1I6B238_9BACI</name>
<sequence>MIKAVLFDLDGTLLNRDESLKLFADKQYDRFSHLIGPITKDVYTARLIQLDSRGYVWKDKVYSQLAEEFGITKITWQELLEDYLSEFKYCCVPFDNLLLMLEKLKERKMLIGMITNGFGQFQMDNIMALGIEDYFQTILISEWEDVKKPDPQIFLRAADKLGLQPNECVFIGDHPDNDMRAAKHVGMKGIWKKDMQWKDVDVQAEYVVDSLMEIPTIIDELVGGKNGKLSVL</sequence>
<dbReference type="GO" id="GO:0044281">
    <property type="term" value="P:small molecule metabolic process"/>
    <property type="evidence" value="ECO:0007669"/>
    <property type="project" value="UniProtKB-ARBA"/>
</dbReference>
<keyword evidence="4" id="KW-0460">Magnesium</keyword>
<dbReference type="InterPro" id="IPR041492">
    <property type="entry name" value="HAD_2"/>
</dbReference>
<dbReference type="Gene3D" id="3.40.50.1000">
    <property type="entry name" value="HAD superfamily/HAD-like"/>
    <property type="match status" value="1"/>
</dbReference>
<dbReference type="Pfam" id="PF13419">
    <property type="entry name" value="HAD_2"/>
    <property type="match status" value="1"/>
</dbReference>
<dbReference type="NCBIfam" id="TIGR01549">
    <property type="entry name" value="HAD-SF-IA-v1"/>
    <property type="match status" value="1"/>
</dbReference>
<dbReference type="InterPro" id="IPR036412">
    <property type="entry name" value="HAD-like_sf"/>
</dbReference>
<dbReference type="OrthoDB" id="9809962at2"/>
<dbReference type="PANTHER" id="PTHR46470:SF2">
    <property type="entry name" value="GLYCERALDEHYDE 3-PHOSPHATE PHOSPHATASE"/>
    <property type="match status" value="1"/>
</dbReference>
<dbReference type="InterPro" id="IPR023214">
    <property type="entry name" value="HAD_sf"/>
</dbReference>
<dbReference type="SFLD" id="SFLDG01129">
    <property type="entry name" value="C1.5:_HAD__Beta-PGM__Phosphata"/>
    <property type="match status" value="1"/>
</dbReference>
<keyword evidence="2" id="KW-0479">Metal-binding</keyword>
<dbReference type="SUPFAM" id="SSF56784">
    <property type="entry name" value="HAD-like"/>
    <property type="match status" value="1"/>
</dbReference>
<reference evidence="6" key="1">
    <citation type="submission" date="2016-10" db="EMBL/GenBank/DDBJ databases">
        <authorList>
            <person name="Varghese N."/>
            <person name="Submissions S."/>
        </authorList>
    </citation>
    <scope>NUCLEOTIDE SEQUENCE [LARGE SCALE GENOMIC DNA]</scope>
    <source>
        <strain evidence="6">DSM 11706</strain>
    </source>
</reference>
<dbReference type="InterPro" id="IPR051400">
    <property type="entry name" value="HAD-like_hydrolase"/>
</dbReference>
<evidence type="ECO:0000256" key="2">
    <source>
        <dbReference type="ARBA" id="ARBA00022723"/>
    </source>
</evidence>
<dbReference type="NCBIfam" id="TIGR01509">
    <property type="entry name" value="HAD-SF-IA-v3"/>
    <property type="match status" value="1"/>
</dbReference>
<accession>A0A1I6B238</accession>
<protein>
    <submittedName>
        <fullName evidence="5">Putative hydrolase of the HAD superfamily</fullName>
    </submittedName>
</protein>
<dbReference type="EMBL" id="FOXU01000010">
    <property type="protein sequence ID" value="SFQ75021.1"/>
    <property type="molecule type" value="Genomic_DNA"/>
</dbReference>
<proteinExistence type="predicted"/>
<organism evidence="5 6">
    <name type="scientific">Psychrobacillus psychrotolerans</name>
    <dbReference type="NCBI Taxonomy" id="126156"/>
    <lineage>
        <taxon>Bacteria</taxon>
        <taxon>Bacillati</taxon>
        <taxon>Bacillota</taxon>
        <taxon>Bacilli</taxon>
        <taxon>Bacillales</taxon>
        <taxon>Bacillaceae</taxon>
        <taxon>Psychrobacillus</taxon>
    </lineage>
</organism>
<gene>
    <name evidence="5" type="ORF">SAMN05421670_0103</name>
</gene>
<evidence type="ECO:0000256" key="3">
    <source>
        <dbReference type="ARBA" id="ARBA00022801"/>
    </source>
</evidence>
<dbReference type="Proteomes" id="UP000198734">
    <property type="component" value="Unassembled WGS sequence"/>
</dbReference>
<evidence type="ECO:0000313" key="5">
    <source>
        <dbReference type="EMBL" id="SFQ75021.1"/>
    </source>
</evidence>
<dbReference type="STRING" id="126156.SAMN05421670_0103"/>
<dbReference type="SFLD" id="SFLDS00003">
    <property type="entry name" value="Haloacid_Dehalogenase"/>
    <property type="match status" value="1"/>
</dbReference>
<dbReference type="RefSeq" id="WP_093538455.1">
    <property type="nucleotide sequence ID" value="NZ_FOXU01000010.1"/>
</dbReference>
<dbReference type="Gene3D" id="1.10.150.520">
    <property type="match status" value="1"/>
</dbReference>
<dbReference type="AlphaFoldDB" id="A0A1I6B238"/>
<keyword evidence="6" id="KW-1185">Reference proteome</keyword>
<dbReference type="PANTHER" id="PTHR46470">
    <property type="entry name" value="N-ACYLNEURAMINATE-9-PHOSPHATASE"/>
    <property type="match status" value="1"/>
</dbReference>
<evidence type="ECO:0000313" key="6">
    <source>
        <dbReference type="Proteomes" id="UP000198734"/>
    </source>
</evidence>